<feature type="region of interest" description="Disordered" evidence="1">
    <location>
        <begin position="224"/>
        <end position="243"/>
    </location>
</feature>
<evidence type="ECO:0000256" key="2">
    <source>
        <dbReference type="SAM" id="Phobius"/>
    </source>
</evidence>
<dbReference type="Proteomes" id="UP001152519">
    <property type="component" value="Unassembled WGS sequence"/>
</dbReference>
<comment type="caution">
    <text evidence="3">The sequence shown here is derived from an EMBL/GenBank/DDBJ whole genome shotgun (WGS) entry which is preliminary data.</text>
</comment>
<name>A0A9W4DUA2_9ACTN</name>
<protein>
    <submittedName>
        <fullName evidence="3">Uncharacterized protein</fullName>
    </submittedName>
</protein>
<reference evidence="3" key="1">
    <citation type="submission" date="2021-05" db="EMBL/GenBank/DDBJ databases">
        <authorList>
            <person name="Arsene-Ploetze F."/>
        </authorList>
    </citation>
    <scope>NUCLEOTIDE SEQUENCE</scope>
    <source>
        <strain evidence="3">DSM 42138</strain>
    </source>
</reference>
<keyword evidence="4" id="KW-1185">Reference proteome</keyword>
<evidence type="ECO:0000256" key="1">
    <source>
        <dbReference type="SAM" id="MobiDB-lite"/>
    </source>
</evidence>
<sequence>MSGDTQADTPGDTPEDTQTVQVRRRWIVWAVAAVVAVAVAFGGGATWAKGRLPFTSAAPSCWGVDLSALFPHRATSTQDIAPYGDTTPECRIMVGVDRGRSVDATSDVFYADLDELDSDSAGGGWSHDGLRGGLYPLGPGLTGMADDQDAWVELPRACFATDPYDDSAPYVVRLSYRPRAAILPVDDDGASSDGALQMAKAAVALANRAASSLDCAGTLPSPTLPASEHFSSPTSPRDSCGLPASALPAKVDVRSEYRATGRSVSVCTLVSDVGDLDLITLSGDLGLSRTFHGLARTYGPGRLLTPHGAGYAGTNLATADLRCGKQDVTFVIRDQDDIGGFDAAHVLAAYAAAQGPHFGCDKDPVRVSG</sequence>
<evidence type="ECO:0000313" key="4">
    <source>
        <dbReference type="Proteomes" id="UP001152519"/>
    </source>
</evidence>
<feature type="transmembrane region" description="Helical" evidence="2">
    <location>
        <begin position="26"/>
        <end position="48"/>
    </location>
</feature>
<keyword evidence="2" id="KW-0472">Membrane</keyword>
<gene>
    <name evidence="3" type="ORF">SCOCK_210125</name>
</gene>
<dbReference type="AlphaFoldDB" id="A0A9W4DUA2"/>
<dbReference type="EMBL" id="CAJSLV010000050">
    <property type="protein sequence ID" value="CAG6393685.1"/>
    <property type="molecule type" value="Genomic_DNA"/>
</dbReference>
<keyword evidence="2" id="KW-0812">Transmembrane</keyword>
<keyword evidence="2" id="KW-1133">Transmembrane helix</keyword>
<proteinExistence type="predicted"/>
<evidence type="ECO:0000313" key="3">
    <source>
        <dbReference type="EMBL" id="CAG6393685.1"/>
    </source>
</evidence>
<accession>A0A9W4DUA2</accession>
<organism evidence="3 4">
    <name type="scientific">Actinacidiphila cocklensis</name>
    <dbReference type="NCBI Taxonomy" id="887465"/>
    <lineage>
        <taxon>Bacteria</taxon>
        <taxon>Bacillati</taxon>
        <taxon>Actinomycetota</taxon>
        <taxon>Actinomycetes</taxon>
        <taxon>Kitasatosporales</taxon>
        <taxon>Streptomycetaceae</taxon>
        <taxon>Actinacidiphila</taxon>
    </lineage>
</organism>